<reference evidence="2" key="1">
    <citation type="submission" date="2022-10" db="EMBL/GenBank/DDBJ databases">
        <title>Genome assembly of Pristionchus species.</title>
        <authorList>
            <person name="Yoshida K."/>
            <person name="Sommer R.J."/>
        </authorList>
    </citation>
    <scope>NUCLEOTIDE SEQUENCE [LARGE SCALE GENOMIC DNA]</scope>
    <source>
        <strain evidence="2">RS5460</strain>
    </source>
</reference>
<evidence type="ECO:0000313" key="1">
    <source>
        <dbReference type="EMBL" id="GMR44392.1"/>
    </source>
</evidence>
<sequence>TSSFRYGQTTRFGCGDYVPIVSNFHIMEIRFTLSNIVGIRPSVDFTDPSDPCHNVAFVFDDKGETLC</sequence>
<dbReference type="EMBL" id="BTRK01000003">
    <property type="protein sequence ID" value="GMR44392.1"/>
    <property type="molecule type" value="Genomic_DNA"/>
</dbReference>
<protein>
    <submittedName>
        <fullName evidence="1">Uncharacterized protein</fullName>
    </submittedName>
</protein>
<dbReference type="AlphaFoldDB" id="A0AAN4ZN25"/>
<accession>A0AAN4ZN25</accession>
<proteinExistence type="predicted"/>
<organism evidence="1 2">
    <name type="scientific">Pristionchus mayeri</name>
    <dbReference type="NCBI Taxonomy" id="1317129"/>
    <lineage>
        <taxon>Eukaryota</taxon>
        <taxon>Metazoa</taxon>
        <taxon>Ecdysozoa</taxon>
        <taxon>Nematoda</taxon>
        <taxon>Chromadorea</taxon>
        <taxon>Rhabditida</taxon>
        <taxon>Rhabditina</taxon>
        <taxon>Diplogasteromorpha</taxon>
        <taxon>Diplogasteroidea</taxon>
        <taxon>Neodiplogasteridae</taxon>
        <taxon>Pristionchus</taxon>
    </lineage>
</organism>
<gene>
    <name evidence="1" type="ORF">PMAYCL1PPCAC_14587</name>
</gene>
<keyword evidence="2" id="KW-1185">Reference proteome</keyword>
<comment type="caution">
    <text evidence="1">The sequence shown here is derived from an EMBL/GenBank/DDBJ whole genome shotgun (WGS) entry which is preliminary data.</text>
</comment>
<dbReference type="Proteomes" id="UP001328107">
    <property type="component" value="Unassembled WGS sequence"/>
</dbReference>
<evidence type="ECO:0000313" key="2">
    <source>
        <dbReference type="Proteomes" id="UP001328107"/>
    </source>
</evidence>
<feature type="non-terminal residue" evidence="1">
    <location>
        <position position="1"/>
    </location>
</feature>
<name>A0AAN4ZN25_9BILA</name>